<proteinExistence type="predicted"/>
<dbReference type="SUPFAM" id="SSF51289">
    <property type="entry name" value="Tlp20, baculovirus telokin-like protein"/>
    <property type="match status" value="1"/>
</dbReference>
<feature type="compositionally biased region" description="Basic and acidic residues" evidence="1">
    <location>
        <begin position="237"/>
        <end position="247"/>
    </location>
</feature>
<reference evidence="2 3" key="2">
    <citation type="journal article" date="2007" name="Virus Res.">
        <title>P13 of Leucania separata multiple nuclear polyhedrosis virus affected the polyhedra and budded virions yields of AcMNPV.</title>
        <authorList>
            <person name="Du E.Q."/>
            <person name="Yan F."/>
            <person name="Jin W.X."/>
            <person name="Lu N."/>
            <person name="Xiao H.Z."/>
            <person name="Lu S.Y."/>
            <person name="Qi Y.P."/>
        </authorList>
    </citation>
    <scope>NUCLEOTIDE SEQUENCE [LARGE SCALE GENOMIC DNA]</scope>
    <source>
        <strain evidence="2 3">AH1</strain>
    </source>
</reference>
<protein>
    <submittedName>
        <fullName evidence="2">Tlp-20</fullName>
    </submittedName>
</protein>
<dbReference type="Gene3D" id="2.70.40.20">
    <property type="entry name" value="Baculovirus telokin-like protein 20"/>
    <property type="match status" value="1"/>
</dbReference>
<dbReference type="Proteomes" id="UP000201737">
    <property type="component" value="Segment"/>
</dbReference>
<evidence type="ECO:0000313" key="2">
    <source>
        <dbReference type="EMBL" id="AAR28857.1"/>
    </source>
</evidence>
<organismHost>
    <name type="scientific">Lepidoptera</name>
    <name type="common">moths &amp; butterflies</name>
    <dbReference type="NCBI Taxonomy" id="7088"/>
</organismHost>
<dbReference type="RefSeq" id="YP_758390.1">
    <property type="nucleotide sequence ID" value="NC_008348.1"/>
</dbReference>
<accession>Q0IL26</accession>
<evidence type="ECO:0000313" key="3">
    <source>
        <dbReference type="Proteomes" id="UP000201737"/>
    </source>
</evidence>
<sequence>MATNNNATVDIAVYVSMDRNDEDRNVLSFIVQDECHLKKLAIGAYALKILDTKLLQSLGERKCIVVSGGDYVIVHNINEANGINAILFNKNPIKLHKGMCLFKIIESNPISSNTTKLQQHHQHHNKTTGHFNVFTKSDPEKYSTTNAKSKITSPDAIELNDDNAASAFEDRCITAGQVGGSADELADDQRIVAAGAILTKPTTASSSDTETAYSLIEGEDLYEEEEEDEDDDAEEETQIRGHDEPDVSNRGADGIGGGRGGGSGQITDDDDSDPDEPVAKKRKSE</sequence>
<feature type="region of interest" description="Disordered" evidence="1">
    <location>
        <begin position="202"/>
        <end position="285"/>
    </location>
</feature>
<dbReference type="InterPro" id="IPR036731">
    <property type="entry name" value="Tlp20_sf"/>
</dbReference>
<keyword evidence="3" id="KW-1185">Reference proteome</keyword>
<reference evidence="2 3" key="1">
    <citation type="journal article" date="2007" name="Virus Genes">
        <title>Genome sequence of Leucania seperata nucleopolyhedrovirus.</title>
        <authorList>
            <person name="Xiao H."/>
            <person name="Qi Y."/>
        </authorList>
    </citation>
    <scope>NUCLEOTIDE SEQUENCE [LARGE SCALE GENOMIC DNA]</scope>
    <source>
        <strain evidence="2 3">AH1</strain>
    </source>
</reference>
<organism evidence="2 3">
    <name type="scientific">Leucania separata nucleopolyhedrovirus</name>
    <name type="common">LsNPV</name>
    <dbReference type="NCBI Taxonomy" id="1307956"/>
    <lineage>
        <taxon>Viruses</taxon>
        <taxon>Viruses incertae sedis</taxon>
        <taxon>Naldaviricetes</taxon>
        <taxon>Lefavirales</taxon>
        <taxon>Baculoviridae</taxon>
        <taxon>Alphabaculovirus</taxon>
        <taxon>Alphabaculovirus leseparatae</taxon>
    </lineage>
</organism>
<dbReference type="KEGG" id="vg:5176373"/>
<dbReference type="CDD" id="cd00235">
    <property type="entry name" value="TLP-20"/>
    <property type="match status" value="1"/>
</dbReference>
<evidence type="ECO:0000256" key="1">
    <source>
        <dbReference type="SAM" id="MobiDB-lite"/>
    </source>
</evidence>
<feature type="compositionally biased region" description="Polar residues" evidence="1">
    <location>
        <begin position="202"/>
        <end position="212"/>
    </location>
</feature>
<dbReference type="InterPro" id="IPR009092">
    <property type="entry name" value="Telokin-like_Tlp20_baculovir"/>
</dbReference>
<feature type="region of interest" description="Disordered" evidence="1">
    <location>
        <begin position="122"/>
        <end position="149"/>
    </location>
</feature>
<dbReference type="Pfam" id="PF06088">
    <property type="entry name" value="TLP-20"/>
    <property type="match status" value="1"/>
</dbReference>
<dbReference type="GeneID" id="5176373"/>
<dbReference type="OrthoDB" id="14635at10239"/>
<dbReference type="EMBL" id="AY394490">
    <property type="protein sequence ID" value="AAR28857.1"/>
    <property type="molecule type" value="Genomic_DNA"/>
</dbReference>
<feature type="compositionally biased region" description="Gly residues" evidence="1">
    <location>
        <begin position="253"/>
        <end position="264"/>
    </location>
</feature>
<feature type="compositionally biased region" description="Acidic residues" evidence="1">
    <location>
        <begin position="217"/>
        <end position="236"/>
    </location>
</feature>
<name>Q0IL26_NPVLS</name>
<feature type="compositionally biased region" description="Acidic residues" evidence="1">
    <location>
        <begin position="267"/>
        <end position="276"/>
    </location>
</feature>